<evidence type="ECO:0000259" key="8">
    <source>
        <dbReference type="PROSITE" id="PS50888"/>
    </source>
</evidence>
<feature type="compositionally biased region" description="Basic and acidic residues" evidence="7">
    <location>
        <begin position="190"/>
        <end position="201"/>
    </location>
</feature>
<reference evidence="9 10" key="1">
    <citation type="journal article" date="2009" name="Science">
        <title>Genome sequence, comparative analysis, and population genetics of the domestic horse.</title>
        <authorList>
            <consortium name="Broad Institute Genome Sequencing Platform"/>
            <consortium name="Broad Institute Whole Genome Assembly Team"/>
            <person name="Wade C.M."/>
            <person name="Giulotto E."/>
            <person name="Sigurdsson S."/>
            <person name="Zoli M."/>
            <person name="Gnerre S."/>
            <person name="Imsland F."/>
            <person name="Lear T.L."/>
            <person name="Adelson D.L."/>
            <person name="Bailey E."/>
            <person name="Bellone R.R."/>
            <person name="Bloecker H."/>
            <person name="Distl O."/>
            <person name="Edgar R.C."/>
            <person name="Garber M."/>
            <person name="Leeb T."/>
            <person name="Mauceli E."/>
            <person name="MacLeod J.N."/>
            <person name="Penedo M.C.T."/>
            <person name="Raison J.M."/>
            <person name="Sharpe T."/>
            <person name="Vogel J."/>
            <person name="Andersson L."/>
            <person name="Antczak D.F."/>
            <person name="Biagi T."/>
            <person name="Binns M.M."/>
            <person name="Chowdhary B.P."/>
            <person name="Coleman S.J."/>
            <person name="Della Valle G."/>
            <person name="Fryc S."/>
            <person name="Guerin G."/>
            <person name="Hasegawa T."/>
            <person name="Hill E.W."/>
            <person name="Jurka J."/>
            <person name="Kiialainen A."/>
            <person name="Lindgren G."/>
            <person name="Liu J."/>
            <person name="Magnani E."/>
            <person name="Mickelson J.R."/>
            <person name="Murray J."/>
            <person name="Nergadze S.G."/>
            <person name="Onofrio R."/>
            <person name="Pedroni S."/>
            <person name="Piras M.F."/>
            <person name="Raudsepp T."/>
            <person name="Rocchi M."/>
            <person name="Roeed K.H."/>
            <person name="Ryder O.A."/>
            <person name="Searle S."/>
            <person name="Skow L."/>
            <person name="Swinburne J.E."/>
            <person name="Syvaenen A.C."/>
            <person name="Tozaki T."/>
            <person name="Valberg S.J."/>
            <person name="Vaudin M."/>
            <person name="White J.R."/>
            <person name="Zody M.C."/>
            <person name="Lander E.S."/>
            <person name="Lindblad-Toh K."/>
        </authorList>
    </citation>
    <scope>NUCLEOTIDE SEQUENCE [LARGE SCALE GENOMIC DNA]</scope>
    <source>
        <strain evidence="9 10">Thoroughbred</strain>
    </source>
</reference>
<evidence type="ECO:0000313" key="10">
    <source>
        <dbReference type="Proteomes" id="UP000002281"/>
    </source>
</evidence>
<dbReference type="GO" id="GO:0003677">
    <property type="term" value="F:DNA binding"/>
    <property type="evidence" value="ECO:0007669"/>
    <property type="project" value="UniProtKB-KW"/>
</dbReference>
<accession>A0A3Q2I510</accession>
<dbReference type="PANTHER" id="PTHR11969:SF18">
    <property type="entry name" value="MAX DIMERIZATION PROTEIN 1"/>
    <property type="match status" value="1"/>
</dbReference>
<feature type="compositionally biased region" description="Low complexity" evidence="7">
    <location>
        <begin position="174"/>
        <end position="185"/>
    </location>
</feature>
<dbReference type="Proteomes" id="UP000002281">
    <property type="component" value="Chromosome 15"/>
</dbReference>
<keyword evidence="10" id="KW-1185">Reference proteome</keyword>
<evidence type="ECO:0000256" key="6">
    <source>
        <dbReference type="SAM" id="Coils"/>
    </source>
</evidence>
<dbReference type="Gene3D" id="4.10.280.10">
    <property type="entry name" value="Helix-loop-helix DNA-binding domain"/>
    <property type="match status" value="1"/>
</dbReference>
<name>A0A3Q2I510_HORSE</name>
<feature type="domain" description="BHLH" evidence="8">
    <location>
        <begin position="36"/>
        <end position="88"/>
    </location>
</feature>
<evidence type="ECO:0000256" key="7">
    <source>
        <dbReference type="SAM" id="MobiDB-lite"/>
    </source>
</evidence>
<proteinExistence type="predicted"/>
<protein>
    <submittedName>
        <fullName evidence="9">MAX dimerization protein 1</fullName>
    </submittedName>
</protein>
<evidence type="ECO:0000256" key="1">
    <source>
        <dbReference type="ARBA" id="ARBA00004123"/>
    </source>
</evidence>
<dbReference type="InterPro" id="IPR040157">
    <property type="entry name" value="MXD1_bHLHzip"/>
</dbReference>
<evidence type="ECO:0000256" key="5">
    <source>
        <dbReference type="ARBA" id="ARBA00023242"/>
    </source>
</evidence>
<dbReference type="GO" id="GO:0000122">
    <property type="term" value="P:negative regulation of transcription by RNA polymerase II"/>
    <property type="evidence" value="ECO:0007669"/>
    <property type="project" value="InterPro"/>
</dbReference>
<dbReference type="PANTHER" id="PTHR11969">
    <property type="entry name" value="MAX DIMERIZATION, MAD"/>
    <property type="match status" value="1"/>
</dbReference>
<gene>
    <name evidence="9 11" type="primary">MXD1</name>
</gene>
<keyword evidence="3" id="KW-0238">DNA-binding</keyword>
<keyword evidence="6" id="KW-0175">Coiled coil</keyword>
<dbReference type="AlphaFoldDB" id="A0A3Q2I510"/>
<dbReference type="GO" id="GO:0005634">
    <property type="term" value="C:nucleus"/>
    <property type="evidence" value="ECO:0007669"/>
    <property type="project" value="UniProtKB-SubCell"/>
</dbReference>
<dbReference type="SUPFAM" id="SSF47459">
    <property type="entry name" value="HLH, helix-loop-helix DNA-binding domain"/>
    <property type="match status" value="1"/>
</dbReference>
<keyword evidence="5" id="KW-0539">Nucleus</keyword>
<dbReference type="CDD" id="cd18931">
    <property type="entry name" value="bHLHzip_Mad1"/>
    <property type="match status" value="1"/>
</dbReference>
<feature type="region of interest" description="Disordered" evidence="7">
    <location>
        <begin position="156"/>
        <end position="201"/>
    </location>
</feature>
<dbReference type="InterPro" id="IPR036638">
    <property type="entry name" value="HLH_DNA-bd_sf"/>
</dbReference>
<dbReference type="VGNC" id="VGNC:20455">
    <property type="gene designation" value="MXD1"/>
</dbReference>
<reference evidence="9" key="3">
    <citation type="submission" date="2025-09" db="UniProtKB">
        <authorList>
            <consortium name="Ensembl"/>
        </authorList>
    </citation>
    <scope>IDENTIFICATION</scope>
    <source>
        <strain evidence="9">Thoroughbred</strain>
    </source>
</reference>
<dbReference type="GO" id="GO:0046983">
    <property type="term" value="F:protein dimerization activity"/>
    <property type="evidence" value="ECO:0007669"/>
    <property type="project" value="InterPro"/>
</dbReference>
<dbReference type="Pfam" id="PF00010">
    <property type="entry name" value="HLH"/>
    <property type="match status" value="1"/>
</dbReference>
<evidence type="ECO:0000313" key="11">
    <source>
        <dbReference type="VGNC" id="VGNC:20455"/>
    </source>
</evidence>
<dbReference type="InterPro" id="IPR011598">
    <property type="entry name" value="bHLH_dom"/>
</dbReference>
<evidence type="ECO:0000256" key="2">
    <source>
        <dbReference type="ARBA" id="ARBA00023015"/>
    </source>
</evidence>
<dbReference type="Bgee" id="ENSECAG00000011257">
    <property type="expression patterns" value="Expressed in blood and 23 other cell types or tissues"/>
</dbReference>
<evidence type="ECO:0000313" key="9">
    <source>
        <dbReference type="Ensembl" id="ENSECAP00000040720.2"/>
    </source>
</evidence>
<dbReference type="GeneTree" id="ENSGT00940000159446"/>
<reference evidence="9" key="2">
    <citation type="submission" date="2025-08" db="UniProtKB">
        <authorList>
            <consortium name="Ensembl"/>
        </authorList>
    </citation>
    <scope>IDENTIFICATION</scope>
    <source>
        <strain evidence="9">Thoroughbred</strain>
    </source>
</reference>
<dbReference type="SMART" id="SM00353">
    <property type="entry name" value="HLH"/>
    <property type="match status" value="1"/>
</dbReference>
<evidence type="ECO:0000256" key="4">
    <source>
        <dbReference type="ARBA" id="ARBA00023163"/>
    </source>
</evidence>
<sequence length="201" mass="22821">MLWAHSLTGSSGFLEAEHGYASMLPYNNKDRDALKRRNKSKKNNSSSRRAHLRLCLEKLKGLVPLGPESSRHTTLSLLTKAKLHIKKLEDCDRKAIHQIDQLQREQRHLKRQLEKLGIERIRMDSIGSTVSSERSDSDREEIDVDVESTDYLTGELDWSSSSVSDSDERASMQSLGSDEGYSSSSIKRIKLQDNHKTRLGL</sequence>
<dbReference type="PROSITE" id="PS50888">
    <property type="entry name" value="BHLH"/>
    <property type="match status" value="1"/>
</dbReference>
<keyword evidence="4" id="KW-0804">Transcription</keyword>
<keyword evidence="2" id="KW-0805">Transcription regulation</keyword>
<organism evidence="9 10">
    <name type="scientific">Equus caballus</name>
    <name type="common">Horse</name>
    <dbReference type="NCBI Taxonomy" id="9796"/>
    <lineage>
        <taxon>Eukaryota</taxon>
        <taxon>Metazoa</taxon>
        <taxon>Chordata</taxon>
        <taxon>Craniata</taxon>
        <taxon>Vertebrata</taxon>
        <taxon>Euteleostomi</taxon>
        <taxon>Mammalia</taxon>
        <taxon>Eutheria</taxon>
        <taxon>Laurasiatheria</taxon>
        <taxon>Perissodactyla</taxon>
        <taxon>Equidae</taxon>
        <taxon>Equus</taxon>
    </lineage>
</organism>
<evidence type="ECO:0000256" key="3">
    <source>
        <dbReference type="ARBA" id="ARBA00023125"/>
    </source>
</evidence>
<feature type="coiled-coil region" evidence="6">
    <location>
        <begin position="85"/>
        <end position="119"/>
    </location>
</feature>
<comment type="subcellular location">
    <subcellularLocation>
        <location evidence="1">Nucleus</location>
    </subcellularLocation>
</comment>
<dbReference type="Ensembl" id="ENSECAT00000043954.3">
    <property type="protein sequence ID" value="ENSECAP00000040720.2"/>
    <property type="gene ID" value="ENSECAG00000011257.4"/>
</dbReference>